<dbReference type="Pfam" id="PF05368">
    <property type="entry name" value="NmrA"/>
    <property type="match status" value="1"/>
</dbReference>
<evidence type="ECO:0000256" key="2">
    <source>
        <dbReference type="ARBA" id="ARBA00023002"/>
    </source>
</evidence>
<dbReference type="PANTHER" id="PTHR47706:SF9">
    <property type="entry name" value="NMRA-LIKE DOMAIN-CONTAINING PROTEIN-RELATED"/>
    <property type="match status" value="1"/>
</dbReference>
<comment type="caution">
    <text evidence="4">The sequence shown here is derived from an EMBL/GenBank/DDBJ whole genome shotgun (WGS) entry which is preliminary data.</text>
</comment>
<dbReference type="EMBL" id="MU003772">
    <property type="protein sequence ID" value="KAF2724195.1"/>
    <property type="molecule type" value="Genomic_DNA"/>
</dbReference>
<organism evidence="4 5">
    <name type="scientific">Polychaeton citri CBS 116435</name>
    <dbReference type="NCBI Taxonomy" id="1314669"/>
    <lineage>
        <taxon>Eukaryota</taxon>
        <taxon>Fungi</taxon>
        <taxon>Dikarya</taxon>
        <taxon>Ascomycota</taxon>
        <taxon>Pezizomycotina</taxon>
        <taxon>Dothideomycetes</taxon>
        <taxon>Dothideomycetidae</taxon>
        <taxon>Capnodiales</taxon>
        <taxon>Capnodiaceae</taxon>
        <taxon>Polychaeton</taxon>
    </lineage>
</organism>
<keyword evidence="1" id="KW-0521">NADP</keyword>
<dbReference type="Gene3D" id="3.40.50.720">
    <property type="entry name" value="NAD(P)-binding Rossmann-like Domain"/>
    <property type="match status" value="1"/>
</dbReference>
<feature type="domain" description="NmrA-like" evidence="3">
    <location>
        <begin position="2"/>
        <end position="250"/>
    </location>
</feature>
<name>A0A9P4QE48_9PEZI</name>
<dbReference type="Proteomes" id="UP000799441">
    <property type="component" value="Unassembled WGS sequence"/>
</dbReference>
<gene>
    <name evidence="4" type="ORF">K431DRAFT_318357</name>
</gene>
<accession>A0A9P4QE48</accession>
<evidence type="ECO:0000313" key="5">
    <source>
        <dbReference type="Proteomes" id="UP000799441"/>
    </source>
</evidence>
<dbReference type="InterPro" id="IPR051609">
    <property type="entry name" value="NmrA/Isoflavone_reductase-like"/>
</dbReference>
<reference evidence="4" key="1">
    <citation type="journal article" date="2020" name="Stud. Mycol.">
        <title>101 Dothideomycetes genomes: a test case for predicting lifestyles and emergence of pathogens.</title>
        <authorList>
            <person name="Haridas S."/>
            <person name="Albert R."/>
            <person name="Binder M."/>
            <person name="Bloem J."/>
            <person name="Labutti K."/>
            <person name="Salamov A."/>
            <person name="Andreopoulos B."/>
            <person name="Baker S."/>
            <person name="Barry K."/>
            <person name="Bills G."/>
            <person name="Bluhm B."/>
            <person name="Cannon C."/>
            <person name="Castanera R."/>
            <person name="Culley D."/>
            <person name="Daum C."/>
            <person name="Ezra D."/>
            <person name="Gonzalez J."/>
            <person name="Henrissat B."/>
            <person name="Kuo A."/>
            <person name="Liang C."/>
            <person name="Lipzen A."/>
            <person name="Lutzoni F."/>
            <person name="Magnuson J."/>
            <person name="Mondo S."/>
            <person name="Nolan M."/>
            <person name="Ohm R."/>
            <person name="Pangilinan J."/>
            <person name="Park H.-J."/>
            <person name="Ramirez L."/>
            <person name="Alfaro M."/>
            <person name="Sun H."/>
            <person name="Tritt A."/>
            <person name="Yoshinaga Y."/>
            <person name="Zwiers L.-H."/>
            <person name="Turgeon B."/>
            <person name="Goodwin S."/>
            <person name="Spatafora J."/>
            <person name="Crous P."/>
            <person name="Grigoriev I."/>
        </authorList>
    </citation>
    <scope>NUCLEOTIDE SEQUENCE</scope>
    <source>
        <strain evidence="4">CBS 116435</strain>
    </source>
</reference>
<keyword evidence="2" id="KW-0560">Oxidoreductase</keyword>
<dbReference type="GO" id="GO:0016491">
    <property type="term" value="F:oxidoreductase activity"/>
    <property type="evidence" value="ECO:0007669"/>
    <property type="project" value="UniProtKB-KW"/>
</dbReference>
<protein>
    <submittedName>
        <fullName evidence="4">NAD(P)-binding protein</fullName>
    </submittedName>
</protein>
<dbReference type="InterPro" id="IPR036291">
    <property type="entry name" value="NAD(P)-bd_dom_sf"/>
</dbReference>
<proteinExistence type="predicted"/>
<keyword evidence="5" id="KW-1185">Reference proteome</keyword>
<evidence type="ECO:0000256" key="1">
    <source>
        <dbReference type="ARBA" id="ARBA00022857"/>
    </source>
</evidence>
<dbReference type="OrthoDB" id="419598at2759"/>
<evidence type="ECO:0000313" key="4">
    <source>
        <dbReference type="EMBL" id="KAF2724195.1"/>
    </source>
</evidence>
<dbReference type="SUPFAM" id="SSF51735">
    <property type="entry name" value="NAD(P)-binding Rossmann-fold domains"/>
    <property type="match status" value="1"/>
</dbReference>
<dbReference type="InterPro" id="IPR008030">
    <property type="entry name" value="NmrA-like"/>
</dbReference>
<evidence type="ECO:0000259" key="3">
    <source>
        <dbReference type="Pfam" id="PF05368"/>
    </source>
</evidence>
<sequence length="314" mass="34815">MLILIPGATGNLGVRLVRSATRRGHRVRALGRSPLKMPLDLRDQLESFVEITHFGDTAAFEKGCAGVDAIVVAWNENPLLVLDAQLALLRAAESAGIKRFHAVSWNTDWEKMPLGTIESYDAMISFARQALLTSPIKPLYVFCGVLAMTLFGVPGAGSLEGDASLWTRKEGGNRMINVVGAGTTQTPFSTEDDVADFSIALITSENAEKGGYYRFCSDDFSIQSLKAVYEKVRGGDCLINHVTDVQSCKMMIEQARYDARKTGELRHRYKDIVGMVYAVFLDEGTYNFQPVDADRFPDVPRTKLEEYIQNNDWV</sequence>
<dbReference type="AlphaFoldDB" id="A0A9P4QE48"/>
<dbReference type="PANTHER" id="PTHR47706">
    <property type="entry name" value="NMRA-LIKE FAMILY PROTEIN"/>
    <property type="match status" value="1"/>
</dbReference>